<comment type="caution">
    <text evidence="1">The sequence shown here is derived from an EMBL/GenBank/DDBJ whole genome shotgun (WGS) entry which is preliminary data.</text>
</comment>
<proteinExistence type="predicted"/>
<gene>
    <name evidence="1" type="ORF">LTSEINV_3035</name>
</gene>
<protein>
    <submittedName>
        <fullName evidence="1">Phage tail fiber protein</fullName>
    </submittedName>
</protein>
<dbReference type="AlphaFoldDB" id="G5NEC6"/>
<evidence type="ECO:0000313" key="2">
    <source>
        <dbReference type="Proteomes" id="UP000003532"/>
    </source>
</evidence>
<dbReference type="EMBL" id="AFCO01000988">
    <property type="protein sequence ID" value="EHC56578.1"/>
    <property type="molecule type" value="Genomic_DNA"/>
</dbReference>
<dbReference type="BioCyc" id="SENT913075:G120P-4321-MONOMER"/>
<reference evidence="1 2" key="1">
    <citation type="journal article" date="2011" name="BMC Genomics">
        <title>Genome sequencing reveals diversification of virulence factor content and possible host adaptation in distinct subpopulations of Salmonella enterica.</title>
        <authorList>
            <person name="den Bakker H.C."/>
            <person name="Moreno Switt A.I."/>
            <person name="Govoni G."/>
            <person name="Cummings C.A."/>
            <person name="Ranieri M.L."/>
            <person name="Degoricija L."/>
            <person name="Hoelzer K."/>
            <person name="Rodriguez-Rivera L.D."/>
            <person name="Brown S."/>
            <person name="Bolchacova E."/>
            <person name="Furtado M.R."/>
            <person name="Wiedmann M."/>
        </authorList>
    </citation>
    <scope>NUCLEOTIDE SEQUENCE [LARGE SCALE GENOMIC DNA]</scope>
    <source>
        <strain evidence="1 2">R8-3668</strain>
    </source>
</reference>
<name>G5NEC6_SALET</name>
<dbReference type="PATRIC" id="fig|913075.3.peg.2338"/>
<evidence type="ECO:0000313" key="1">
    <source>
        <dbReference type="EMBL" id="EHC56578.1"/>
    </source>
</evidence>
<organism evidence="1 2">
    <name type="scientific">Salmonella enterica subsp. enterica serovar Inverness str. R8-3668</name>
    <dbReference type="NCBI Taxonomy" id="913075"/>
    <lineage>
        <taxon>Bacteria</taxon>
        <taxon>Pseudomonadati</taxon>
        <taxon>Pseudomonadota</taxon>
        <taxon>Gammaproteobacteria</taxon>
        <taxon>Enterobacterales</taxon>
        <taxon>Enterobacteriaceae</taxon>
        <taxon>Salmonella</taxon>
    </lineage>
</organism>
<dbReference type="Proteomes" id="UP000003532">
    <property type="component" value="Unassembled WGS sequence"/>
</dbReference>
<sequence length="54" mass="6037">MTTWNNAGSWPNTPGYVVTSVWKDYQGENIDGINYAPLQKRVGSQWYTVQGGTV</sequence>
<accession>G5NEC6</accession>